<evidence type="ECO:0000313" key="4">
    <source>
        <dbReference type="Proteomes" id="UP000834106"/>
    </source>
</evidence>
<feature type="compositionally biased region" description="Basic and acidic residues" evidence="2">
    <location>
        <begin position="608"/>
        <end position="621"/>
    </location>
</feature>
<dbReference type="PANTHER" id="PTHR48459">
    <property type="entry name" value="CUE DOMAIN-CONTAINING PROTEIN"/>
    <property type="match status" value="1"/>
</dbReference>
<organism evidence="3 4">
    <name type="scientific">Fraxinus pennsylvanica</name>
    <dbReference type="NCBI Taxonomy" id="56036"/>
    <lineage>
        <taxon>Eukaryota</taxon>
        <taxon>Viridiplantae</taxon>
        <taxon>Streptophyta</taxon>
        <taxon>Embryophyta</taxon>
        <taxon>Tracheophyta</taxon>
        <taxon>Spermatophyta</taxon>
        <taxon>Magnoliopsida</taxon>
        <taxon>eudicotyledons</taxon>
        <taxon>Gunneridae</taxon>
        <taxon>Pentapetalae</taxon>
        <taxon>asterids</taxon>
        <taxon>lamiids</taxon>
        <taxon>Lamiales</taxon>
        <taxon>Oleaceae</taxon>
        <taxon>Oleeae</taxon>
        <taxon>Fraxinus</taxon>
    </lineage>
</organism>
<sequence>MGSNRLHSLELAVTQLVRACLRDFSIARVEIYTQFSSLCFPAGKETERKKRIDFYNFEWDSRKYIRRCWKFSHRLTLEFLELLPLSIARMLMLLLMQGRVNVGESSKALTDDIPTVGIGGLQQAFHDGNDGHNKCGNQARDDRVPGLKLSEKCEKSNAGISTDVFRHIEPVTVIDRSGANYNHSDISADLEREGMISAGKCSESCIKPVSNHSPCHTPRTLEHMNVVVNQNMNLVPGLEEFDGLLGSDPNVAIHKENRQGKPCADGKSFEVDSYVEHPILKDPTLSPSGSSVQLVGVPDVQEGNLEKLDEYLSDATSMIQASNEMVGIEDKSTLNDSLYGSGQICVIDLIEDIIADARNNKKTRFSTMESVVIMMKEVELKEKTAELAKMEAAEGGADILDRVEELRQMVQHAKEANEMQAGEIYGEKAILSTELKELQSRVLSLSDERNESVATLHEMNQTLKMQLAAAENVIKFVEQEKENYAHKALANQELIMEKVVQESKKLKQQAEDNAKLREFLVDRGRVVDILQGEIAVIRQDLRLLKEKCDDRVPFSKSLSSSQTSFILASSSSSLKTLFPDHVESVPDQIDSLENPNKRDPDPCLDEQMSVKEATRDDTKERVDEEWEFFDNRDIDMAVYS</sequence>
<gene>
    <name evidence="3" type="ORF">FPE_LOCUS25953</name>
</gene>
<dbReference type="EMBL" id="OU503051">
    <property type="protein sequence ID" value="CAI9778523.1"/>
    <property type="molecule type" value="Genomic_DNA"/>
</dbReference>
<name>A0AAD1ZZM3_9LAMI</name>
<reference evidence="3" key="1">
    <citation type="submission" date="2023-05" db="EMBL/GenBank/DDBJ databases">
        <authorList>
            <person name="Huff M."/>
        </authorList>
    </citation>
    <scope>NUCLEOTIDE SEQUENCE</scope>
</reference>
<evidence type="ECO:0000256" key="2">
    <source>
        <dbReference type="SAM" id="MobiDB-lite"/>
    </source>
</evidence>
<dbReference type="PANTHER" id="PTHR48459:SF1">
    <property type="entry name" value="CUE DOMAIN-CONTAINING PROTEIN"/>
    <property type="match status" value="1"/>
</dbReference>
<dbReference type="AlphaFoldDB" id="A0AAD1ZZM3"/>
<keyword evidence="1" id="KW-0175">Coiled coil</keyword>
<feature type="coiled-coil region" evidence="1">
    <location>
        <begin position="373"/>
        <end position="547"/>
    </location>
</feature>
<evidence type="ECO:0000256" key="1">
    <source>
        <dbReference type="SAM" id="Coils"/>
    </source>
</evidence>
<dbReference type="Proteomes" id="UP000834106">
    <property type="component" value="Chromosome 16"/>
</dbReference>
<keyword evidence="4" id="KW-1185">Reference proteome</keyword>
<feature type="region of interest" description="Disordered" evidence="2">
    <location>
        <begin position="586"/>
        <end position="621"/>
    </location>
</feature>
<protein>
    <submittedName>
        <fullName evidence="3">Uncharacterized protein</fullName>
    </submittedName>
</protein>
<accession>A0AAD1ZZM3</accession>
<proteinExistence type="predicted"/>
<evidence type="ECO:0000313" key="3">
    <source>
        <dbReference type="EMBL" id="CAI9778523.1"/>
    </source>
</evidence>